<dbReference type="RefSeq" id="WP_380253436.1">
    <property type="nucleotide sequence ID" value="NZ_JBHUII010000011.1"/>
</dbReference>
<dbReference type="EMBL" id="JBHUII010000011">
    <property type="protein sequence ID" value="MFD2207117.1"/>
    <property type="molecule type" value="Genomic_DNA"/>
</dbReference>
<sequence length="212" mass="23839">MRVLFVHGWGNSTEIWDAVVENLQTDVEYVLADFGFFGMKKMPDPGYYDIVVGHSLGVLWLLSQNKITWEKLISICGFSKYSTGGSFPEGVPNRVIERMIRKLPFSSEGVLRTFHELCDPEKQVPFDLSSCPNQEQLMWGLQFLCDEDARLHYDPLNTFILADKGDQVVSQAMTTSLFGFENVTWLEGKGHLVPLTAPAACNALIERAITSL</sequence>
<comment type="caution">
    <text evidence="1">The sequence shown here is derived from an EMBL/GenBank/DDBJ whole genome shotgun (WGS) entry which is preliminary data.</text>
</comment>
<proteinExistence type="predicted"/>
<evidence type="ECO:0000313" key="2">
    <source>
        <dbReference type="Proteomes" id="UP001597294"/>
    </source>
</evidence>
<dbReference type="Proteomes" id="UP001597294">
    <property type="component" value="Unassembled WGS sequence"/>
</dbReference>
<organism evidence="1 2">
    <name type="scientific">Kiloniella antarctica</name>
    <dbReference type="NCBI Taxonomy" id="1550907"/>
    <lineage>
        <taxon>Bacteria</taxon>
        <taxon>Pseudomonadati</taxon>
        <taxon>Pseudomonadota</taxon>
        <taxon>Alphaproteobacteria</taxon>
        <taxon>Rhodospirillales</taxon>
        <taxon>Kiloniellaceae</taxon>
        <taxon>Kiloniella</taxon>
    </lineage>
</organism>
<dbReference type="Gene3D" id="3.40.50.1820">
    <property type="entry name" value="alpha/beta hydrolase"/>
    <property type="match status" value="1"/>
</dbReference>
<protein>
    <submittedName>
        <fullName evidence="1">Alpha/beta fold hydrolase</fullName>
    </submittedName>
</protein>
<gene>
    <name evidence="1" type="ORF">ACFSKO_15925</name>
</gene>
<dbReference type="SUPFAM" id="SSF53474">
    <property type="entry name" value="alpha/beta-Hydrolases"/>
    <property type="match status" value="1"/>
</dbReference>
<keyword evidence="1" id="KW-0378">Hydrolase</keyword>
<name>A0ABW5BLU4_9PROT</name>
<keyword evidence="2" id="KW-1185">Reference proteome</keyword>
<dbReference type="InterPro" id="IPR029058">
    <property type="entry name" value="AB_hydrolase_fold"/>
</dbReference>
<dbReference type="GO" id="GO:0016787">
    <property type="term" value="F:hydrolase activity"/>
    <property type="evidence" value="ECO:0007669"/>
    <property type="project" value="UniProtKB-KW"/>
</dbReference>
<evidence type="ECO:0000313" key="1">
    <source>
        <dbReference type="EMBL" id="MFD2207117.1"/>
    </source>
</evidence>
<reference evidence="2" key="1">
    <citation type="journal article" date="2019" name="Int. J. Syst. Evol. Microbiol.">
        <title>The Global Catalogue of Microorganisms (GCM) 10K type strain sequencing project: providing services to taxonomists for standard genome sequencing and annotation.</title>
        <authorList>
            <consortium name="The Broad Institute Genomics Platform"/>
            <consortium name="The Broad Institute Genome Sequencing Center for Infectious Disease"/>
            <person name="Wu L."/>
            <person name="Ma J."/>
        </authorList>
    </citation>
    <scope>NUCLEOTIDE SEQUENCE [LARGE SCALE GENOMIC DNA]</scope>
    <source>
        <strain evidence="2">CGMCC 4.7192</strain>
    </source>
</reference>
<accession>A0ABW5BLU4</accession>